<keyword evidence="6" id="KW-0106">Calcium</keyword>
<dbReference type="PANTHER" id="PTHR45679">
    <property type="entry name" value="ER DEGRADATION-ENHANCING ALPHA-MANNOSIDASE-LIKE PROTEIN 2"/>
    <property type="match status" value="1"/>
</dbReference>
<dbReference type="InterPro" id="IPR044674">
    <property type="entry name" value="EDEM1/2/3"/>
</dbReference>
<dbReference type="EC" id="3.2.1.-" evidence="7"/>
<feature type="chain" id="PRO_5043361301" description="alpha-1,2-Mannosidase" evidence="9">
    <location>
        <begin position="26"/>
        <end position="640"/>
    </location>
</feature>
<feature type="active site" description="Proton donor" evidence="5">
    <location>
        <position position="370"/>
    </location>
</feature>
<accession>A0AAV6WQ19</accession>
<evidence type="ECO:0000313" key="10">
    <source>
        <dbReference type="EMBL" id="KAG8370327.1"/>
    </source>
</evidence>
<feature type="signal peptide" evidence="9">
    <location>
        <begin position="1"/>
        <end position="25"/>
    </location>
</feature>
<dbReference type="GO" id="GO:0044322">
    <property type="term" value="C:endoplasmic reticulum quality control compartment"/>
    <property type="evidence" value="ECO:0007669"/>
    <property type="project" value="GOC"/>
</dbReference>
<evidence type="ECO:0000256" key="7">
    <source>
        <dbReference type="RuleBase" id="RU361193"/>
    </source>
</evidence>
<evidence type="ECO:0000256" key="4">
    <source>
        <dbReference type="ARBA" id="ARBA00023180"/>
    </source>
</evidence>
<dbReference type="AlphaFoldDB" id="A0AAV6WQ19"/>
<evidence type="ECO:0000256" key="8">
    <source>
        <dbReference type="SAM" id="MobiDB-lite"/>
    </source>
</evidence>
<dbReference type="InterPro" id="IPR012341">
    <property type="entry name" value="6hp_glycosidase-like_sf"/>
</dbReference>
<keyword evidence="9" id="KW-0732">Signal</keyword>
<keyword evidence="6" id="KW-0479">Metal-binding</keyword>
<proteinExistence type="inferred from homology"/>
<evidence type="ECO:0000256" key="6">
    <source>
        <dbReference type="PIRSR" id="PIRSR601382-2"/>
    </source>
</evidence>
<feature type="active site" evidence="5">
    <location>
        <position position="277"/>
    </location>
</feature>
<comment type="cofactor">
    <cofactor evidence="6">
        <name>Ca(2+)</name>
        <dbReference type="ChEBI" id="CHEBI:29108"/>
    </cofactor>
</comment>
<dbReference type="EMBL" id="WHWC01000014">
    <property type="protein sequence ID" value="KAG8370327.1"/>
    <property type="molecule type" value="Genomic_DNA"/>
</dbReference>
<keyword evidence="11" id="KW-1185">Reference proteome</keyword>
<feature type="compositionally biased region" description="Basic and acidic residues" evidence="8">
    <location>
        <begin position="604"/>
        <end position="619"/>
    </location>
</feature>
<keyword evidence="4" id="KW-0325">Glycoprotein</keyword>
<feature type="active site" description="Proton donor" evidence="5">
    <location>
        <position position="118"/>
    </location>
</feature>
<feature type="active site" evidence="5">
    <location>
        <position position="391"/>
    </location>
</feature>
<organism evidence="10 11">
    <name type="scientific">Buddleja alternifolia</name>
    <dbReference type="NCBI Taxonomy" id="168488"/>
    <lineage>
        <taxon>Eukaryota</taxon>
        <taxon>Viridiplantae</taxon>
        <taxon>Streptophyta</taxon>
        <taxon>Embryophyta</taxon>
        <taxon>Tracheophyta</taxon>
        <taxon>Spermatophyta</taxon>
        <taxon>Magnoliopsida</taxon>
        <taxon>eudicotyledons</taxon>
        <taxon>Gunneridae</taxon>
        <taxon>Pentapetalae</taxon>
        <taxon>asterids</taxon>
        <taxon>lamiids</taxon>
        <taxon>Lamiales</taxon>
        <taxon>Scrophulariaceae</taxon>
        <taxon>Buddlejeae</taxon>
        <taxon>Buddleja</taxon>
    </lineage>
</organism>
<evidence type="ECO:0000256" key="2">
    <source>
        <dbReference type="ARBA" id="ARBA00007658"/>
    </source>
</evidence>
<comment type="caution">
    <text evidence="10">The sequence shown here is derived from an EMBL/GenBank/DDBJ whole genome shotgun (WGS) entry which is preliminary data.</text>
</comment>
<evidence type="ECO:0000256" key="1">
    <source>
        <dbReference type="ARBA" id="ARBA00004240"/>
    </source>
</evidence>
<dbReference type="Pfam" id="PF01532">
    <property type="entry name" value="Glyco_hydro_47"/>
    <property type="match status" value="1"/>
</dbReference>
<dbReference type="GO" id="GO:0004571">
    <property type="term" value="F:mannosyl-oligosaccharide 1,2-alpha-mannosidase activity"/>
    <property type="evidence" value="ECO:0007669"/>
    <property type="project" value="InterPro"/>
</dbReference>
<feature type="region of interest" description="Disordered" evidence="8">
    <location>
        <begin position="594"/>
        <end position="640"/>
    </location>
</feature>
<keyword evidence="7" id="KW-0326">Glycosidase</keyword>
<evidence type="ECO:0000256" key="3">
    <source>
        <dbReference type="ARBA" id="ARBA00022824"/>
    </source>
</evidence>
<dbReference type="GO" id="GO:0005509">
    <property type="term" value="F:calcium ion binding"/>
    <property type="evidence" value="ECO:0007669"/>
    <property type="project" value="InterPro"/>
</dbReference>
<comment type="subcellular location">
    <subcellularLocation>
        <location evidence="1">Endoplasmic reticulum</location>
    </subcellularLocation>
</comment>
<dbReference type="GO" id="GO:0016020">
    <property type="term" value="C:membrane"/>
    <property type="evidence" value="ECO:0007669"/>
    <property type="project" value="InterPro"/>
</dbReference>
<sequence length="640" mass="71885">MAAPKKPLLLILLILSDILVCRIHAEGVTKEEAKQLRDEVREMFYHAFDGYMTYAFPHDELKPLSCAGEDTLGGYALTLIDSLDTLALLGDRERFTTSVEWIGKNLRFDINKTVSLFETTIRVLGGLISAHLIASDYNTGMRIPSYDDELLHLAEDLARRMLPAFDTPTGIPFGSVNLMHGVDENESKANPLCILFTLLTCYSFSILITSTAGGGTLTLEFGVLSRLTNDPIFEQVTKNAVRGLWARRSRINLVGAHIDVFSGEWTQKDAGIGTSIDSFYEYLIKAYLLFGDEEYLFIFQEAYKAAMLYLFNDPWYVEVNMNSAALVWPLFNSLQAFWPGLQVLAGDIEPAIRTHAAFFSVWKRYGFTPEGFNLATFNVQHGQKSYPLRPELIESTYWLYKATRNPRFLDAGRDMLASLQYAARCTCGYCHISDVEFHQQEDHMESFFLAETVKYLWLLFDLAAGPDNLVENGPYKYIFSTEGHLLPMTPQISLASEHCSYLGAYCRNGSFILETYTSDITKDSTETNQSNFFSHPSFVQKSPASGLIKGFCPGLTHGQRYGISYVASDDNLENDSPSPSQVAVVQNSPILVVTDHNSDSLPSDVDKDPNNHRKPKEDDQTVEIETPQVVNETHEDARSQ</sequence>
<reference evidence="10" key="1">
    <citation type="submission" date="2019-10" db="EMBL/GenBank/DDBJ databases">
        <authorList>
            <person name="Zhang R."/>
            <person name="Pan Y."/>
            <person name="Wang J."/>
            <person name="Ma R."/>
            <person name="Yu S."/>
        </authorList>
    </citation>
    <scope>NUCLEOTIDE SEQUENCE</scope>
    <source>
        <strain evidence="10">LA-IB0</strain>
        <tissue evidence="10">Leaf</tissue>
    </source>
</reference>
<evidence type="ECO:0000256" key="5">
    <source>
        <dbReference type="PIRSR" id="PIRSR601382-1"/>
    </source>
</evidence>
<comment type="similarity">
    <text evidence="2 7">Belongs to the glycosyl hydrolase 47 family.</text>
</comment>
<evidence type="ECO:0000313" key="11">
    <source>
        <dbReference type="Proteomes" id="UP000826271"/>
    </source>
</evidence>
<dbReference type="InterPro" id="IPR036026">
    <property type="entry name" value="Seven-hairpin_glycosidases"/>
</dbReference>
<evidence type="ECO:0000256" key="9">
    <source>
        <dbReference type="SAM" id="SignalP"/>
    </source>
</evidence>
<keyword evidence="3" id="KW-0256">Endoplasmic reticulum</keyword>
<dbReference type="SUPFAM" id="SSF48225">
    <property type="entry name" value="Seven-hairpin glycosidases"/>
    <property type="match status" value="1"/>
</dbReference>
<gene>
    <name evidence="10" type="ORF">BUALT_Bualt14G0105300</name>
</gene>
<dbReference type="PRINTS" id="PR00747">
    <property type="entry name" value="GLYHDRLASE47"/>
</dbReference>
<dbReference type="Proteomes" id="UP000826271">
    <property type="component" value="Unassembled WGS sequence"/>
</dbReference>
<protein>
    <recommendedName>
        <fullName evidence="7">alpha-1,2-Mannosidase</fullName>
        <ecNumber evidence="7">3.2.1.-</ecNumber>
    </recommendedName>
</protein>
<keyword evidence="7" id="KW-0378">Hydrolase</keyword>
<name>A0AAV6WQ19_9LAMI</name>
<dbReference type="PANTHER" id="PTHR45679:SF6">
    <property type="entry name" value="ER DEGRADATION-ENHANCING ALPHA-MANNOSIDASE-LIKE PROTEIN 2"/>
    <property type="match status" value="1"/>
</dbReference>
<feature type="binding site" evidence="6">
    <location>
        <position position="481"/>
    </location>
    <ligand>
        <name>Ca(2+)</name>
        <dbReference type="ChEBI" id="CHEBI:29108"/>
    </ligand>
</feature>
<dbReference type="GO" id="GO:0005975">
    <property type="term" value="P:carbohydrate metabolic process"/>
    <property type="evidence" value="ECO:0007669"/>
    <property type="project" value="InterPro"/>
</dbReference>
<dbReference type="GO" id="GO:1904380">
    <property type="term" value="P:endoplasmic reticulum mannose trimming"/>
    <property type="evidence" value="ECO:0007669"/>
    <property type="project" value="InterPro"/>
</dbReference>
<dbReference type="Gene3D" id="1.50.10.10">
    <property type="match status" value="1"/>
</dbReference>
<dbReference type="InterPro" id="IPR001382">
    <property type="entry name" value="Glyco_hydro_47"/>
</dbReference>